<comment type="caution">
    <text evidence="2">The sequence shown here is derived from an EMBL/GenBank/DDBJ whole genome shotgun (WGS) entry which is preliminary data.</text>
</comment>
<evidence type="ECO:0008006" key="4">
    <source>
        <dbReference type="Google" id="ProtNLM"/>
    </source>
</evidence>
<feature type="compositionally biased region" description="Basic and acidic residues" evidence="1">
    <location>
        <begin position="324"/>
        <end position="345"/>
    </location>
</feature>
<accession>A0AAW4WC76</accession>
<evidence type="ECO:0000313" key="3">
    <source>
        <dbReference type="Proteomes" id="UP001198612"/>
    </source>
</evidence>
<gene>
    <name evidence="2" type="ORF">LKD40_13175</name>
</gene>
<proteinExistence type="predicted"/>
<protein>
    <recommendedName>
        <fullName evidence="4">DUF3102 domain-containing protein</fullName>
    </recommendedName>
</protein>
<dbReference type="EMBL" id="JAJEQQ010000023">
    <property type="protein sequence ID" value="MCC2228744.1"/>
    <property type="molecule type" value="Genomic_DNA"/>
</dbReference>
<feature type="compositionally biased region" description="Basic and acidic residues" evidence="1">
    <location>
        <begin position="259"/>
        <end position="276"/>
    </location>
</feature>
<dbReference type="RefSeq" id="WP_227589005.1">
    <property type="nucleotide sequence ID" value="NZ_JAJEQQ010000023.1"/>
</dbReference>
<feature type="region of interest" description="Disordered" evidence="1">
    <location>
        <begin position="296"/>
        <end position="354"/>
    </location>
</feature>
<dbReference type="AlphaFoldDB" id="A0AAW4WC76"/>
<name>A0AAW4WC76_9FIRM</name>
<organism evidence="2 3">
    <name type="scientific">Blautia fusiformis</name>
    <dbReference type="NCBI Taxonomy" id="2881264"/>
    <lineage>
        <taxon>Bacteria</taxon>
        <taxon>Bacillati</taxon>
        <taxon>Bacillota</taxon>
        <taxon>Clostridia</taxon>
        <taxon>Lachnospirales</taxon>
        <taxon>Lachnospiraceae</taxon>
        <taxon>Blautia</taxon>
    </lineage>
</organism>
<feature type="region of interest" description="Disordered" evidence="1">
    <location>
        <begin position="256"/>
        <end position="276"/>
    </location>
</feature>
<reference evidence="2 3" key="1">
    <citation type="submission" date="2021-10" db="EMBL/GenBank/DDBJ databases">
        <title>Anaerobic single-cell dispensing facilitates the cultivation of human gut bacteria.</title>
        <authorList>
            <person name="Afrizal A."/>
        </authorList>
    </citation>
    <scope>NUCLEOTIDE SEQUENCE [LARGE SCALE GENOMIC DNA]</scope>
    <source>
        <strain evidence="2 3">CLA-AA-H217</strain>
    </source>
</reference>
<evidence type="ECO:0000256" key="1">
    <source>
        <dbReference type="SAM" id="MobiDB-lite"/>
    </source>
</evidence>
<keyword evidence="3" id="KW-1185">Reference proteome</keyword>
<evidence type="ECO:0000313" key="2">
    <source>
        <dbReference type="EMBL" id="MCC2228744.1"/>
    </source>
</evidence>
<dbReference type="Proteomes" id="UP001198612">
    <property type="component" value="Unassembled WGS sequence"/>
</dbReference>
<sequence length="418" mass="48351">MEYVQLSMDEYIQSKNDIKNNLGGIVKSFVRIGWQLTRIDRSGAYKNDGYSSIAEFAAAEYGMTRTGVSRFMNVYETYSADGDTPELKEQYREFKFSQLTELLQVQEADRQMFTQEVKREDIREFQRFEKENEADPARLLDWKDVKSPEEKLKATIQEFCRENKDILNAVYSSITEPKDLAEMISPSGSRSYRKGTVYLMFYEETKGIMVKVFGETPVDITYRYFLDVVHCLFDEYDAGTHTWEKCFGVLPDEGTTAQKQEEPVEPKMPEHSGKNIGNVHEDISAEKVMEKPEIAPAQQEEQIPGQDSIDQHPEYMPEPVQEPDIPKKPEDSVPGIHKEEQKSDPVPENNETIPEAIPEKAIIRKEYLETLTLYGWADYVAAAMRTFGSIPFSRLREISFWEEWLCGKVDKKGRPWIE</sequence>